<organism evidence="10 11">
    <name type="scientific">Brassica rapa subsp. trilocularis</name>
    <dbReference type="NCBI Taxonomy" id="1813537"/>
    <lineage>
        <taxon>Eukaryota</taxon>
        <taxon>Viridiplantae</taxon>
        <taxon>Streptophyta</taxon>
        <taxon>Embryophyta</taxon>
        <taxon>Tracheophyta</taxon>
        <taxon>Spermatophyta</taxon>
        <taxon>Magnoliopsida</taxon>
        <taxon>eudicotyledons</taxon>
        <taxon>Gunneridae</taxon>
        <taxon>Pentapetalae</taxon>
        <taxon>rosids</taxon>
        <taxon>malvids</taxon>
        <taxon>Brassicales</taxon>
        <taxon>Brassicaceae</taxon>
        <taxon>Brassiceae</taxon>
        <taxon>Brassica</taxon>
    </lineage>
</organism>
<comment type="similarity">
    <text evidence="2">Belongs to the MCTP family.</text>
</comment>
<keyword evidence="5" id="KW-0106">Calcium</keyword>
<evidence type="ECO:0000256" key="3">
    <source>
        <dbReference type="ARBA" id="ARBA00022692"/>
    </source>
</evidence>
<name>A0ABQ7MS15_BRACM</name>
<dbReference type="Gene3D" id="2.60.40.150">
    <property type="entry name" value="C2 domain"/>
    <property type="match status" value="2"/>
</dbReference>
<dbReference type="InterPro" id="IPR000008">
    <property type="entry name" value="C2_dom"/>
</dbReference>
<sequence>MGLKKFDGKSGPLNVNRYRIFCSEMADKKDDFSVKKISPKLGGERGIRNPKGPTSSHDLVEQMEFLYVENQVFAFDKTKGDVLSVTLKDGRRENGTVIGKQNFKVAADIPFRVPPDARIAPQWYSMGNMELMMLVWFGTQADEVYPRAWFADASDVSASCVRNTRPKLYLAPRLCYVRVTIVSGHDLICNDAERTPSVYVRATLGDVELYTEVSLGSNPSWNQDLIFVASEPLEETVYITLFDKVNGQPHDDECIGVLNKKLSEMNAVKVPGSAPALFYDIEPPVKLEPASDSRRFASRMKMKLATDQAYHVFDECIQYSSDYRAFAKGLWPDLLGKLEIGILGATGLQPMKEWRDGRRSTDAYVVAKYGNKWSRTRTVVGSFSPKWNEQYSWDVYDKCTTVTFGIFDNNQLAVVSSNTNLDGLIGKVRIPLTSLEWDRVYTCSCPILVLREDGLKKTGELQLVVRCLCVANAYVRATSPFRWMLPKAHYKSPLSMVQTEDLRWQAIRLNCLNLARAEPPLRNEVVLNMLRPTNKSFSMRITNANLERLRKVGRMFNWCLWMKETIRSTTDFQPKIIACVASLVVVFGWWYWILCLAVWPVIPVYLAVISLREIFRLGRLECNRLVLGVETHRPPPLVPVDLKLWGLDSPDLDELAEEFDTFPSSVVDVNVLRMRYDRLRREMGENVMLLLGDVASQCERFCALVSLLDSPLAWICFSLVCYVIVVFVYMFWDHRGLLIK</sequence>
<protein>
    <recommendedName>
        <fullName evidence="9">C2 domain-containing protein</fullName>
    </recommendedName>
</protein>
<dbReference type="Pfam" id="PF00168">
    <property type="entry name" value="C2"/>
    <property type="match status" value="2"/>
</dbReference>
<dbReference type="InterPro" id="IPR035892">
    <property type="entry name" value="C2_domain_sf"/>
</dbReference>
<keyword evidence="6 8" id="KW-1133">Transmembrane helix</keyword>
<feature type="domain" description="C2" evidence="9">
    <location>
        <begin position="313"/>
        <end position="445"/>
    </location>
</feature>
<dbReference type="Proteomes" id="UP000823674">
    <property type="component" value="Chromosome A04"/>
</dbReference>
<reference evidence="10 11" key="1">
    <citation type="submission" date="2021-03" db="EMBL/GenBank/DDBJ databases">
        <authorList>
            <person name="King G.J."/>
            <person name="Bancroft I."/>
            <person name="Baten A."/>
            <person name="Bloomfield J."/>
            <person name="Borpatragohain P."/>
            <person name="He Z."/>
            <person name="Irish N."/>
            <person name="Irwin J."/>
            <person name="Liu K."/>
            <person name="Mauleon R.P."/>
            <person name="Moore J."/>
            <person name="Morris R."/>
            <person name="Ostergaard L."/>
            <person name="Wang B."/>
            <person name="Wells R."/>
        </authorList>
    </citation>
    <scope>NUCLEOTIDE SEQUENCE [LARGE SCALE GENOMIC DNA]</scope>
    <source>
        <strain evidence="10">R-o-18</strain>
        <tissue evidence="10">Leaf</tissue>
    </source>
</reference>
<evidence type="ECO:0000256" key="5">
    <source>
        <dbReference type="ARBA" id="ARBA00022837"/>
    </source>
</evidence>
<dbReference type="SMART" id="SM00239">
    <property type="entry name" value="C2"/>
    <property type="match status" value="2"/>
</dbReference>
<feature type="transmembrane region" description="Helical" evidence="8">
    <location>
        <begin position="589"/>
        <end position="611"/>
    </location>
</feature>
<comment type="subcellular location">
    <subcellularLocation>
        <location evidence="1">Membrane</location>
        <topology evidence="1">Multi-pass membrane protein</topology>
    </subcellularLocation>
</comment>
<dbReference type="CDD" id="cd08379">
    <property type="entry name" value="C2D_MCTP_PRT_plant"/>
    <property type="match status" value="1"/>
</dbReference>
<dbReference type="PANTHER" id="PTHR31425:SF45">
    <property type="entry name" value="MULTIPLE C2 DOMAIN AND TRANSMEMBRANE REGION PROTEIN 12-RELATED"/>
    <property type="match status" value="1"/>
</dbReference>
<keyword evidence="11" id="KW-1185">Reference proteome</keyword>
<accession>A0ABQ7MS15</accession>
<feature type="transmembrane region" description="Helical" evidence="8">
    <location>
        <begin position="712"/>
        <end position="732"/>
    </location>
</feature>
<evidence type="ECO:0000256" key="1">
    <source>
        <dbReference type="ARBA" id="ARBA00004141"/>
    </source>
</evidence>
<dbReference type="InterPro" id="IPR013583">
    <property type="entry name" value="MCTP_C"/>
</dbReference>
<dbReference type="InterPro" id="IPR047259">
    <property type="entry name" value="QUIRKY-like"/>
</dbReference>
<evidence type="ECO:0000256" key="7">
    <source>
        <dbReference type="ARBA" id="ARBA00023136"/>
    </source>
</evidence>
<evidence type="ECO:0000256" key="8">
    <source>
        <dbReference type="SAM" id="Phobius"/>
    </source>
</evidence>
<evidence type="ECO:0000313" key="10">
    <source>
        <dbReference type="EMBL" id="KAG5401513.1"/>
    </source>
</evidence>
<keyword evidence="3 8" id="KW-0812">Transmembrane</keyword>
<dbReference type="PROSITE" id="PS50004">
    <property type="entry name" value="C2"/>
    <property type="match status" value="2"/>
</dbReference>
<keyword evidence="7 8" id="KW-0472">Membrane</keyword>
<dbReference type="Pfam" id="PF08372">
    <property type="entry name" value="PRT_C"/>
    <property type="match status" value="1"/>
</dbReference>
<gene>
    <name evidence="10" type="primary">A04p025300.1_BraROA</name>
    <name evidence="10" type="ORF">IGI04_016120</name>
</gene>
<dbReference type="EMBL" id="JADBGQ010000004">
    <property type="protein sequence ID" value="KAG5401513.1"/>
    <property type="molecule type" value="Genomic_DNA"/>
</dbReference>
<dbReference type="SUPFAM" id="SSF49562">
    <property type="entry name" value="C2 domain (Calcium/lipid-binding domain, CaLB)"/>
    <property type="match status" value="2"/>
</dbReference>
<evidence type="ECO:0000256" key="4">
    <source>
        <dbReference type="ARBA" id="ARBA00022737"/>
    </source>
</evidence>
<keyword evidence="4" id="KW-0677">Repeat</keyword>
<evidence type="ECO:0000313" key="11">
    <source>
        <dbReference type="Proteomes" id="UP000823674"/>
    </source>
</evidence>
<evidence type="ECO:0000256" key="2">
    <source>
        <dbReference type="ARBA" id="ARBA00007923"/>
    </source>
</evidence>
<evidence type="ECO:0000259" key="9">
    <source>
        <dbReference type="PROSITE" id="PS50004"/>
    </source>
</evidence>
<comment type="caution">
    <text evidence="10">The sequence shown here is derived from an EMBL/GenBank/DDBJ whole genome shotgun (WGS) entry which is preliminary data.</text>
</comment>
<evidence type="ECO:0000256" key="6">
    <source>
        <dbReference type="ARBA" id="ARBA00022989"/>
    </source>
</evidence>
<dbReference type="InterPro" id="IPR047255">
    <property type="entry name" value="C2D_MCTP_PRT_plant"/>
</dbReference>
<proteinExistence type="inferred from homology"/>
<feature type="domain" description="C2" evidence="9">
    <location>
        <begin position="152"/>
        <end position="278"/>
    </location>
</feature>
<dbReference type="PANTHER" id="PTHR31425">
    <property type="entry name" value="PHOSPHORIBOSYLANTHRANILATE TRANSFERASE ISOFORM 1"/>
    <property type="match status" value="1"/>
</dbReference>